<feature type="signal peptide" evidence="1">
    <location>
        <begin position="1"/>
        <end position="28"/>
    </location>
</feature>
<gene>
    <name evidence="2" type="ORF">MIM_c34590</name>
</gene>
<accession>W0PEV5</accession>
<dbReference type="InterPro" id="IPR006059">
    <property type="entry name" value="SBP"/>
</dbReference>
<dbReference type="Proteomes" id="UP000019095">
    <property type="component" value="Chromosome"/>
</dbReference>
<dbReference type="HOGENOM" id="CLU_722939_0_0_4"/>
<dbReference type="RefSeq" id="WP_025374204.1">
    <property type="nucleotide sequence ID" value="NZ_CP003915.1"/>
</dbReference>
<keyword evidence="3" id="KW-1185">Reference proteome</keyword>
<organism evidence="2 3">
    <name type="scientific">Advenella mimigardefordensis (strain DSM 17166 / LMG 22922 / DPN7)</name>
    <dbReference type="NCBI Taxonomy" id="1247726"/>
    <lineage>
        <taxon>Bacteria</taxon>
        <taxon>Pseudomonadati</taxon>
        <taxon>Pseudomonadota</taxon>
        <taxon>Betaproteobacteria</taxon>
        <taxon>Burkholderiales</taxon>
        <taxon>Alcaligenaceae</taxon>
    </lineage>
</organism>
<feature type="chain" id="PRO_5004794004" evidence="1">
    <location>
        <begin position="29"/>
        <end position="386"/>
    </location>
</feature>
<evidence type="ECO:0000256" key="1">
    <source>
        <dbReference type="SAM" id="SignalP"/>
    </source>
</evidence>
<dbReference type="PATRIC" id="fig|1247726.3.peg.3824"/>
<dbReference type="EMBL" id="CP003915">
    <property type="protein sequence ID" value="AHG65519.1"/>
    <property type="molecule type" value="Genomic_DNA"/>
</dbReference>
<dbReference type="PANTHER" id="PTHR42779">
    <property type="entry name" value="PROTEIN YNJB"/>
    <property type="match status" value="1"/>
</dbReference>
<dbReference type="SUPFAM" id="SSF53850">
    <property type="entry name" value="Periplasmic binding protein-like II"/>
    <property type="match status" value="1"/>
</dbReference>
<evidence type="ECO:0000313" key="2">
    <source>
        <dbReference type="EMBL" id="AHG65519.1"/>
    </source>
</evidence>
<dbReference type="KEGG" id="amim:MIM_c34590"/>
<dbReference type="Gene3D" id="3.40.190.10">
    <property type="entry name" value="Periplasmic binding protein-like II"/>
    <property type="match status" value="2"/>
</dbReference>
<dbReference type="OrthoDB" id="3239593at2"/>
<keyword evidence="1" id="KW-0732">Signal</keyword>
<sequence>MKSTSRALKRLSICSSIVLGLFAASVQAAPVQLNIVDVAGDLALTQKALENFQKENPDLVSRITFTKAPAPQIPGKIQAMQRAKRVDIDLVLTGSDALAAGIEQGLWLKLLPDLQEQLPGVMENYTPNAAAMQELAHGQALLVVIGNAGPMIEYNPAKVKDVPKTPDELLKWCQANPGKFIYARPANSGPGRAFLMGLPYLLGDKDPKDPVNGWEKTWAYLKQLNDCIPYYPGGTGAVMKELGDGSRDMTATSAGWDINPRALGIVPEDFKVQPFTNTTWVDDAHYMAIPKGVSEEKQKVLIKLLNYMLEKKQQAMTYDSGYHFPGPAVKGVTLADAPAESQEVLKKYGRAEYDKWLTEFPHVLPLDAAVMVKAFQKWDTEIGALK</sequence>
<name>W0PEV5_ADVMD</name>
<proteinExistence type="predicted"/>
<dbReference type="STRING" id="1247726.MIM_c34590"/>
<evidence type="ECO:0000313" key="3">
    <source>
        <dbReference type="Proteomes" id="UP000019095"/>
    </source>
</evidence>
<dbReference type="Pfam" id="PF13416">
    <property type="entry name" value="SBP_bac_8"/>
    <property type="match status" value="1"/>
</dbReference>
<protein>
    <submittedName>
        <fullName evidence="2">Putative extracellular solute-binding protein</fullName>
    </submittedName>
</protein>
<reference evidence="2 3" key="1">
    <citation type="journal article" date="2014" name="Microbiology">
        <title>Unravelling the complete genome sequence of Advenella mimigardefordensis strain DPN7T and novel insights in the catabolism of the xenobiotic polythioester precursor 3,3'-dithiodipropionate.</title>
        <authorList>
            <person name="Wubbeler J.H."/>
            <person name="Hiessl S."/>
            <person name="Schuldes J."/>
            <person name="Thurmer A."/>
            <person name="Daniel R."/>
            <person name="Steinbuchel A."/>
        </authorList>
    </citation>
    <scope>NUCLEOTIDE SEQUENCE [LARGE SCALE GENOMIC DNA]</scope>
    <source>
        <strain evidence="3">DSM 17166 / LMG 22922 / DPN7</strain>
    </source>
</reference>
<dbReference type="PANTHER" id="PTHR42779:SF1">
    <property type="entry name" value="PROTEIN YNJB"/>
    <property type="match status" value="1"/>
</dbReference>
<dbReference type="AlphaFoldDB" id="W0PEV5"/>
<dbReference type="eggNOG" id="COG4134">
    <property type="taxonomic scope" value="Bacteria"/>
</dbReference>